<evidence type="ECO:0000256" key="3">
    <source>
        <dbReference type="ARBA" id="ARBA00022452"/>
    </source>
</evidence>
<evidence type="ECO:0000256" key="5">
    <source>
        <dbReference type="ARBA" id="ARBA00022729"/>
    </source>
</evidence>
<dbReference type="InterPro" id="IPR039426">
    <property type="entry name" value="TonB-dep_rcpt-like"/>
</dbReference>
<evidence type="ECO:0000259" key="11">
    <source>
        <dbReference type="Pfam" id="PF00593"/>
    </source>
</evidence>
<dbReference type="InterPro" id="IPR000531">
    <property type="entry name" value="Beta-barrel_TonB"/>
</dbReference>
<protein>
    <submittedName>
        <fullName evidence="12">TonB-dependent receptor</fullName>
    </submittedName>
</protein>
<keyword evidence="7 10" id="KW-0472">Membrane</keyword>
<organism evidence="12">
    <name type="scientific">Dissulfuribacter thermophilus</name>
    <dbReference type="NCBI Taxonomy" id="1156395"/>
    <lineage>
        <taxon>Bacteria</taxon>
        <taxon>Pseudomonadati</taxon>
        <taxon>Thermodesulfobacteriota</taxon>
        <taxon>Dissulfuribacteria</taxon>
        <taxon>Dissulfuribacterales</taxon>
        <taxon>Dissulfuribacteraceae</taxon>
        <taxon>Dissulfuribacter</taxon>
    </lineage>
</organism>
<dbReference type="GO" id="GO:0044718">
    <property type="term" value="P:siderophore transmembrane transport"/>
    <property type="evidence" value="ECO:0007669"/>
    <property type="project" value="TreeGrafter"/>
</dbReference>
<evidence type="ECO:0000256" key="10">
    <source>
        <dbReference type="PROSITE-ProRule" id="PRU01360"/>
    </source>
</evidence>
<accession>A0A7V2SV27</accession>
<keyword evidence="8 12" id="KW-0675">Receptor</keyword>
<evidence type="ECO:0000256" key="6">
    <source>
        <dbReference type="ARBA" id="ARBA00023077"/>
    </source>
</evidence>
<evidence type="ECO:0000256" key="1">
    <source>
        <dbReference type="ARBA" id="ARBA00004571"/>
    </source>
</evidence>
<keyword evidence="4 10" id="KW-0812">Transmembrane</keyword>
<keyword evidence="5" id="KW-0732">Signal</keyword>
<keyword evidence="9 10" id="KW-0998">Cell outer membrane</keyword>
<dbReference type="Gene3D" id="2.40.170.20">
    <property type="entry name" value="TonB-dependent receptor, beta-barrel domain"/>
    <property type="match status" value="1"/>
</dbReference>
<evidence type="ECO:0000256" key="7">
    <source>
        <dbReference type="ARBA" id="ARBA00023136"/>
    </source>
</evidence>
<comment type="caution">
    <text evidence="12">The sequence shown here is derived from an EMBL/GenBank/DDBJ whole genome shotgun (WGS) entry which is preliminary data.</text>
</comment>
<keyword evidence="6" id="KW-0798">TonB box</keyword>
<name>A0A7V2SV27_9BACT</name>
<evidence type="ECO:0000256" key="9">
    <source>
        <dbReference type="ARBA" id="ARBA00023237"/>
    </source>
</evidence>
<dbReference type="PANTHER" id="PTHR30069:SF29">
    <property type="entry name" value="HEMOGLOBIN AND HEMOGLOBIN-HAPTOGLOBIN-BINDING PROTEIN 1-RELATED"/>
    <property type="match status" value="1"/>
</dbReference>
<dbReference type="GO" id="GO:0009279">
    <property type="term" value="C:cell outer membrane"/>
    <property type="evidence" value="ECO:0007669"/>
    <property type="project" value="UniProtKB-SubCell"/>
</dbReference>
<dbReference type="SUPFAM" id="SSF56935">
    <property type="entry name" value="Porins"/>
    <property type="match status" value="1"/>
</dbReference>
<reference evidence="12" key="1">
    <citation type="journal article" date="2020" name="mSystems">
        <title>Genome- and Community-Level Interaction Insights into Carbon Utilization and Element Cycling Functions of Hydrothermarchaeota in Hydrothermal Sediment.</title>
        <authorList>
            <person name="Zhou Z."/>
            <person name="Liu Y."/>
            <person name="Xu W."/>
            <person name="Pan J."/>
            <person name="Luo Z.H."/>
            <person name="Li M."/>
        </authorList>
    </citation>
    <scope>NUCLEOTIDE SEQUENCE [LARGE SCALE GENOMIC DNA]</scope>
    <source>
        <strain evidence="12">HyVt-503</strain>
    </source>
</reference>
<feature type="non-terminal residue" evidence="12">
    <location>
        <position position="1"/>
    </location>
</feature>
<dbReference type="GO" id="GO:0015344">
    <property type="term" value="F:siderophore uptake transmembrane transporter activity"/>
    <property type="evidence" value="ECO:0007669"/>
    <property type="project" value="TreeGrafter"/>
</dbReference>
<keyword evidence="2 10" id="KW-0813">Transport</keyword>
<dbReference type="AlphaFoldDB" id="A0A7V2SV27"/>
<dbReference type="Pfam" id="PF00593">
    <property type="entry name" value="TonB_dep_Rec_b-barrel"/>
    <property type="match status" value="1"/>
</dbReference>
<evidence type="ECO:0000256" key="2">
    <source>
        <dbReference type="ARBA" id="ARBA00022448"/>
    </source>
</evidence>
<proteinExistence type="inferred from homology"/>
<dbReference type="PROSITE" id="PS52016">
    <property type="entry name" value="TONB_DEPENDENT_REC_3"/>
    <property type="match status" value="1"/>
</dbReference>
<evidence type="ECO:0000256" key="4">
    <source>
        <dbReference type="ARBA" id="ARBA00022692"/>
    </source>
</evidence>
<sequence length="515" mass="58562">AGVINIVTSPESVDHTQFDAGIEYGSWDSTRFNSRVLQPLTGGYIMGSAHFFHSNGADVHISQDALGHSGHTNERQERTDLSLAMKKGPFTLNGYYVNYWCGGYYNPGFYLTDRTRTGWEEFLANVSYKDSFLDDKLTVQERIYFSRHRPKFDIFYRPRGWRSPLGITYPNGIRTELSGYMDQYGTEFVTNFRPYERHTFTLGVELRQTELHGVSTKANYDPRPLPRVTDVSKRFNWIEPEDRFFWGGFLQYQWDLNDSAYIVGGVRYDMYDDVGDVISPNLGLYWGFKRHLSLAVHYAKGFRAPAFRELYKHAPGPPVIGNPDLKPEEANSLDATLTWSPSRGLSLSLTGFYSKIEDLIVAVDREFQNVGNLWSSGLEVSAKIDLDSFTCQLQQAYVKSQMDGKDFSGVSNWIGTALLSYDITKRAWISSLIYFVGSSDVYSPILGRKQIDDYTSIDLVLGFKHFVDPKKGPDLSIAVRNLLDEDITFPEVTGVVPEGLKRPGISFDARLSFYF</sequence>
<comment type="subcellular location">
    <subcellularLocation>
        <location evidence="1 10">Cell outer membrane</location>
        <topology evidence="1 10">Multi-pass membrane protein</topology>
    </subcellularLocation>
</comment>
<gene>
    <name evidence="12" type="ORF">ENJ63_01100</name>
</gene>
<comment type="similarity">
    <text evidence="10">Belongs to the TonB-dependent receptor family.</text>
</comment>
<dbReference type="Proteomes" id="UP000885797">
    <property type="component" value="Unassembled WGS sequence"/>
</dbReference>
<dbReference type="PANTHER" id="PTHR30069">
    <property type="entry name" value="TONB-DEPENDENT OUTER MEMBRANE RECEPTOR"/>
    <property type="match status" value="1"/>
</dbReference>
<keyword evidence="3 10" id="KW-1134">Transmembrane beta strand</keyword>
<evidence type="ECO:0000313" key="12">
    <source>
        <dbReference type="EMBL" id="HFC46458.1"/>
    </source>
</evidence>
<dbReference type="EMBL" id="DRND01000095">
    <property type="protein sequence ID" value="HFC46458.1"/>
    <property type="molecule type" value="Genomic_DNA"/>
</dbReference>
<evidence type="ECO:0000256" key="8">
    <source>
        <dbReference type="ARBA" id="ARBA00023170"/>
    </source>
</evidence>
<dbReference type="InterPro" id="IPR036942">
    <property type="entry name" value="Beta-barrel_TonB_sf"/>
</dbReference>
<feature type="domain" description="TonB-dependent receptor-like beta-barrel" evidence="11">
    <location>
        <begin position="92"/>
        <end position="482"/>
    </location>
</feature>